<feature type="compositionally biased region" description="Basic and acidic residues" evidence="1">
    <location>
        <begin position="101"/>
        <end position="121"/>
    </location>
</feature>
<feature type="region of interest" description="Disordered" evidence="1">
    <location>
        <begin position="1"/>
        <end position="158"/>
    </location>
</feature>
<feature type="compositionally biased region" description="Basic and acidic residues" evidence="1">
    <location>
        <begin position="548"/>
        <end position="567"/>
    </location>
</feature>
<protein>
    <submittedName>
        <fullName evidence="3">Uncharacterized protein</fullName>
    </submittedName>
</protein>
<evidence type="ECO:0000256" key="2">
    <source>
        <dbReference type="SAM" id="Phobius"/>
    </source>
</evidence>
<accession>A0A7M7JXM3</accession>
<dbReference type="InParanoid" id="A0A7M7JXM3"/>
<feature type="region of interest" description="Disordered" evidence="1">
    <location>
        <begin position="546"/>
        <end position="574"/>
    </location>
</feature>
<feature type="compositionally biased region" description="Polar residues" evidence="1">
    <location>
        <begin position="633"/>
        <end position="647"/>
    </location>
</feature>
<keyword evidence="2" id="KW-0472">Membrane</keyword>
<dbReference type="KEGG" id="vde:111249278"/>
<feature type="compositionally biased region" description="Basic and acidic residues" evidence="1">
    <location>
        <begin position="213"/>
        <end position="222"/>
    </location>
</feature>
<feature type="compositionally biased region" description="Low complexity" evidence="1">
    <location>
        <begin position="9"/>
        <end position="31"/>
    </location>
</feature>
<keyword evidence="4" id="KW-1185">Reference proteome</keyword>
<feature type="transmembrane region" description="Helical" evidence="2">
    <location>
        <begin position="468"/>
        <end position="491"/>
    </location>
</feature>
<name>A0A7M7JXM3_VARDE</name>
<feature type="transmembrane region" description="Helical" evidence="2">
    <location>
        <begin position="395"/>
        <end position="417"/>
    </location>
</feature>
<evidence type="ECO:0000256" key="1">
    <source>
        <dbReference type="SAM" id="MobiDB-lite"/>
    </source>
</evidence>
<organism evidence="3 4">
    <name type="scientific">Varroa destructor</name>
    <name type="common">Honeybee mite</name>
    <dbReference type="NCBI Taxonomy" id="109461"/>
    <lineage>
        <taxon>Eukaryota</taxon>
        <taxon>Metazoa</taxon>
        <taxon>Ecdysozoa</taxon>
        <taxon>Arthropoda</taxon>
        <taxon>Chelicerata</taxon>
        <taxon>Arachnida</taxon>
        <taxon>Acari</taxon>
        <taxon>Parasitiformes</taxon>
        <taxon>Mesostigmata</taxon>
        <taxon>Gamasina</taxon>
        <taxon>Dermanyssoidea</taxon>
        <taxon>Varroidae</taxon>
        <taxon>Varroa</taxon>
    </lineage>
</organism>
<dbReference type="Proteomes" id="UP000594260">
    <property type="component" value="Unplaced"/>
</dbReference>
<sequence>MPLTHRSHPPSISSQPSDISGDTRSSGLTGTRSDRTRSGGRNVDENRRLYQRHSDTTREPSRDDSYNRDLMSRSRRYKDAKSNEMKDRGSERNQYKNWEQSFERHSGKDSYEATDCKHDNEQYENTNRNCARNENGNRGAHHEAKSAEKRGKTYKKHNYLDTKLCEDYSLRRVTSKGCRLKDDGDKSKQQFEMEPLQKAGVLTEELRQTYSQKSKDKDRSQDGNRVNNEGSQKKLKKSKDDVEGGVSVELQGSKSKKDEKSEGSKKKNQLMYDTKYSSGHSRASGSYPVRPTASRDTSYNKSDPQKNEDQPNQNSLNRSVTVRRAGTILNARESKLAADFVMEEPSLLRAAAYVAAIISALDALCGILGGAFILYNRKDYIATDAGNTERNYKDYTMYTYLTIHSLSFVSSGVFLLANKKGHINSIIFWISIQISISIVFTAGIILFLTQELRQNDVTELFEGKKLLVMLYFSSLLLTLTIVRVINILIAWRRYKKLIWLPRRGPCVSGAKSHPITRLGVTETGQLSLEDRYSVVLDELRASNVEISQRQHKDTRKDTSYRNHEKASHHSKNGGVFASELNYADHLRSEKNGPTAQTTLGSIRVGTSNDGAAVSAPMQVVVEVHNPSKDGSVRSATSQSSGGTISTFTSQSIPRQFSLADIDVAKTITTRGCINKSTATNGRLTNRPSYENSSTREHPSMEYFCEYCSRDERSYDLDRPQTDKQSEDYASQWSCPRLVQARRSRLEPWNNSSHFIQDEREKSALKLCKSPPTGAVPAVGNPEQWARFRGRNLHHYGADSTGELRKLAFTELEPKPDY</sequence>
<reference evidence="3" key="1">
    <citation type="submission" date="2021-01" db="UniProtKB">
        <authorList>
            <consortium name="EnsemblMetazoa"/>
        </authorList>
    </citation>
    <scope>IDENTIFICATION</scope>
</reference>
<feature type="compositionally biased region" description="Basic and acidic residues" evidence="1">
    <location>
        <begin position="255"/>
        <end position="265"/>
    </location>
</feature>
<keyword evidence="2" id="KW-0812">Transmembrane</keyword>
<dbReference type="EnsemblMetazoa" id="XM_022802911">
    <property type="protein sequence ID" value="XP_022658646"/>
    <property type="gene ID" value="LOC111249278"/>
</dbReference>
<feature type="compositionally biased region" description="Polar residues" evidence="1">
    <location>
        <begin position="676"/>
        <end position="692"/>
    </location>
</feature>
<feature type="compositionally biased region" description="Polar residues" evidence="1">
    <location>
        <begin position="123"/>
        <end position="136"/>
    </location>
</feature>
<proteinExistence type="predicted"/>
<feature type="transmembrane region" description="Helical" evidence="2">
    <location>
        <begin position="350"/>
        <end position="375"/>
    </location>
</feature>
<feature type="compositionally biased region" description="Basic and acidic residues" evidence="1">
    <location>
        <begin position="32"/>
        <end position="94"/>
    </location>
</feature>
<feature type="compositionally biased region" description="Polar residues" evidence="1">
    <location>
        <begin position="310"/>
        <end position="320"/>
    </location>
</feature>
<feature type="transmembrane region" description="Helical" evidence="2">
    <location>
        <begin position="426"/>
        <end position="448"/>
    </location>
</feature>
<keyword evidence="2" id="KW-1133">Transmembrane helix</keyword>
<dbReference type="RefSeq" id="XP_022658646.1">
    <property type="nucleotide sequence ID" value="XM_022802911.1"/>
</dbReference>
<dbReference type="GeneID" id="111249278"/>
<feature type="compositionally biased region" description="Polar residues" evidence="1">
    <location>
        <begin position="275"/>
        <end position="284"/>
    </location>
</feature>
<feature type="region of interest" description="Disordered" evidence="1">
    <location>
        <begin position="676"/>
        <end position="696"/>
    </location>
</feature>
<feature type="region of interest" description="Disordered" evidence="1">
    <location>
        <begin position="626"/>
        <end position="647"/>
    </location>
</feature>
<evidence type="ECO:0000313" key="4">
    <source>
        <dbReference type="Proteomes" id="UP000594260"/>
    </source>
</evidence>
<feature type="compositionally biased region" description="Basic and acidic residues" evidence="1">
    <location>
        <begin position="140"/>
        <end position="151"/>
    </location>
</feature>
<evidence type="ECO:0000313" key="3">
    <source>
        <dbReference type="EnsemblMetazoa" id="XP_022658646"/>
    </source>
</evidence>
<dbReference type="AlphaFoldDB" id="A0A7M7JXM3"/>
<feature type="region of interest" description="Disordered" evidence="1">
    <location>
        <begin position="178"/>
        <end position="321"/>
    </location>
</feature>
<feature type="compositionally biased region" description="Basic and acidic residues" evidence="1">
    <location>
        <begin position="179"/>
        <end position="191"/>
    </location>
</feature>